<dbReference type="Gene3D" id="3.30.450.20">
    <property type="entry name" value="PAS domain"/>
    <property type="match status" value="2"/>
</dbReference>
<dbReference type="GO" id="GO:0000155">
    <property type="term" value="F:phosphorelay sensor kinase activity"/>
    <property type="evidence" value="ECO:0007669"/>
    <property type="project" value="InterPro"/>
</dbReference>
<dbReference type="SMART" id="SM00091">
    <property type="entry name" value="PAS"/>
    <property type="match status" value="2"/>
</dbReference>
<dbReference type="SMART" id="SM00388">
    <property type="entry name" value="HisKA"/>
    <property type="match status" value="1"/>
</dbReference>
<dbReference type="Pfam" id="PF00072">
    <property type="entry name" value="Response_reg"/>
    <property type="match status" value="1"/>
</dbReference>
<evidence type="ECO:0000256" key="9">
    <source>
        <dbReference type="PROSITE-ProRule" id="PRU00169"/>
    </source>
</evidence>
<evidence type="ECO:0000313" key="13">
    <source>
        <dbReference type="EMBL" id="MBG9390632.1"/>
    </source>
</evidence>
<dbReference type="Pfam" id="PF00512">
    <property type="entry name" value="HisKA"/>
    <property type="match status" value="1"/>
</dbReference>
<evidence type="ECO:0000256" key="1">
    <source>
        <dbReference type="ARBA" id="ARBA00000085"/>
    </source>
</evidence>
<keyword evidence="4 9" id="KW-0597">Phosphoprotein</keyword>
<dbReference type="CDD" id="cd00130">
    <property type="entry name" value="PAS"/>
    <property type="match status" value="1"/>
</dbReference>
<dbReference type="Gene3D" id="1.10.287.130">
    <property type="match status" value="1"/>
</dbReference>
<dbReference type="InterPro" id="IPR011006">
    <property type="entry name" value="CheY-like_superfamily"/>
</dbReference>
<evidence type="ECO:0000259" key="12">
    <source>
        <dbReference type="PROSITE" id="PS50113"/>
    </source>
</evidence>
<dbReference type="Gene3D" id="3.30.565.10">
    <property type="entry name" value="Histidine kinase-like ATPase, C-terminal domain"/>
    <property type="match status" value="1"/>
</dbReference>
<dbReference type="InterPro" id="IPR001789">
    <property type="entry name" value="Sig_transdc_resp-reg_receiver"/>
</dbReference>
<dbReference type="CDD" id="cd17580">
    <property type="entry name" value="REC_2_DhkD-like"/>
    <property type="match status" value="1"/>
</dbReference>
<organism evidence="13 14">
    <name type="scientific">Caenimonas aquaedulcis</name>
    <dbReference type="NCBI Taxonomy" id="2793270"/>
    <lineage>
        <taxon>Bacteria</taxon>
        <taxon>Pseudomonadati</taxon>
        <taxon>Pseudomonadota</taxon>
        <taxon>Betaproteobacteria</taxon>
        <taxon>Burkholderiales</taxon>
        <taxon>Comamonadaceae</taxon>
        <taxon>Caenimonas</taxon>
    </lineage>
</organism>
<evidence type="ECO:0000259" key="11">
    <source>
        <dbReference type="PROSITE" id="PS50110"/>
    </source>
</evidence>
<keyword evidence="7" id="KW-0902">Two-component regulatory system</keyword>
<dbReference type="InterPro" id="IPR035965">
    <property type="entry name" value="PAS-like_dom_sf"/>
</dbReference>
<dbReference type="Gene3D" id="3.40.50.2300">
    <property type="match status" value="1"/>
</dbReference>
<dbReference type="CDD" id="cd00082">
    <property type="entry name" value="HisKA"/>
    <property type="match status" value="1"/>
</dbReference>
<dbReference type="Pfam" id="PF08447">
    <property type="entry name" value="PAS_3"/>
    <property type="match status" value="1"/>
</dbReference>
<dbReference type="SUPFAM" id="SSF52172">
    <property type="entry name" value="CheY-like"/>
    <property type="match status" value="1"/>
</dbReference>
<dbReference type="PANTHER" id="PTHR43047:SF72">
    <property type="entry name" value="OSMOSENSING HISTIDINE PROTEIN KINASE SLN1"/>
    <property type="match status" value="1"/>
</dbReference>
<dbReference type="InterPro" id="IPR036097">
    <property type="entry name" value="HisK_dim/P_sf"/>
</dbReference>
<dbReference type="Pfam" id="PF02518">
    <property type="entry name" value="HATPase_c"/>
    <property type="match status" value="1"/>
</dbReference>
<dbReference type="GO" id="GO:0005886">
    <property type="term" value="C:plasma membrane"/>
    <property type="evidence" value="ECO:0007669"/>
    <property type="project" value="UniProtKB-SubCell"/>
</dbReference>
<evidence type="ECO:0000256" key="6">
    <source>
        <dbReference type="ARBA" id="ARBA00022777"/>
    </source>
</evidence>
<dbReference type="PROSITE" id="PS50109">
    <property type="entry name" value="HIS_KIN"/>
    <property type="match status" value="1"/>
</dbReference>
<dbReference type="SMART" id="SM00387">
    <property type="entry name" value="HATPase_c"/>
    <property type="match status" value="1"/>
</dbReference>
<dbReference type="InterPro" id="IPR000014">
    <property type="entry name" value="PAS"/>
</dbReference>
<dbReference type="AlphaFoldDB" id="A0A931MJ22"/>
<keyword evidence="5" id="KW-0808">Transferase</keyword>
<dbReference type="PROSITE" id="PS50113">
    <property type="entry name" value="PAC"/>
    <property type="match status" value="2"/>
</dbReference>
<evidence type="ECO:0000259" key="10">
    <source>
        <dbReference type="PROSITE" id="PS50109"/>
    </source>
</evidence>
<dbReference type="InterPro" id="IPR001610">
    <property type="entry name" value="PAC"/>
</dbReference>
<dbReference type="InterPro" id="IPR013655">
    <property type="entry name" value="PAS_fold_3"/>
</dbReference>
<dbReference type="Pfam" id="PF08448">
    <property type="entry name" value="PAS_4"/>
    <property type="match status" value="1"/>
</dbReference>
<comment type="subcellular location">
    <subcellularLocation>
        <location evidence="2">Cell inner membrane</location>
        <topology evidence="2">Multi-pass membrane protein</topology>
    </subcellularLocation>
</comment>
<accession>A0A931MJ22</accession>
<dbReference type="FunFam" id="3.30.450.20:FF:000099">
    <property type="entry name" value="Sensory box sensor histidine kinase"/>
    <property type="match status" value="1"/>
</dbReference>
<name>A0A931MJ22_9BURK</name>
<feature type="domain" description="Histidine kinase" evidence="10">
    <location>
        <begin position="284"/>
        <end position="501"/>
    </location>
</feature>
<protein>
    <recommendedName>
        <fullName evidence="3">histidine kinase</fullName>
        <ecNumber evidence="3">2.7.13.3</ecNumber>
    </recommendedName>
</protein>
<dbReference type="SMART" id="SM00448">
    <property type="entry name" value="REC"/>
    <property type="match status" value="1"/>
</dbReference>
<dbReference type="SUPFAM" id="SSF55785">
    <property type="entry name" value="PYP-like sensor domain (PAS domain)"/>
    <property type="match status" value="2"/>
</dbReference>
<evidence type="ECO:0000256" key="4">
    <source>
        <dbReference type="ARBA" id="ARBA00022553"/>
    </source>
</evidence>
<keyword evidence="8" id="KW-0472">Membrane</keyword>
<dbReference type="EC" id="2.7.13.3" evidence="3"/>
<dbReference type="InterPro" id="IPR036890">
    <property type="entry name" value="HATPase_C_sf"/>
</dbReference>
<dbReference type="PANTHER" id="PTHR43047">
    <property type="entry name" value="TWO-COMPONENT HISTIDINE PROTEIN KINASE"/>
    <property type="match status" value="1"/>
</dbReference>
<dbReference type="InterPro" id="IPR000700">
    <property type="entry name" value="PAS-assoc_C"/>
</dbReference>
<dbReference type="InterPro" id="IPR004358">
    <property type="entry name" value="Sig_transdc_His_kin-like_C"/>
</dbReference>
<dbReference type="SUPFAM" id="SSF55874">
    <property type="entry name" value="ATPase domain of HSP90 chaperone/DNA topoisomerase II/histidine kinase"/>
    <property type="match status" value="1"/>
</dbReference>
<evidence type="ECO:0000256" key="7">
    <source>
        <dbReference type="ARBA" id="ARBA00023012"/>
    </source>
</evidence>
<feature type="modified residue" description="4-aspartylphosphate" evidence="9">
    <location>
        <position position="573"/>
    </location>
</feature>
<dbReference type="Proteomes" id="UP000651050">
    <property type="component" value="Unassembled WGS sequence"/>
</dbReference>
<dbReference type="FunFam" id="1.10.287.130:FF:000001">
    <property type="entry name" value="Two-component sensor histidine kinase"/>
    <property type="match status" value="1"/>
</dbReference>
<dbReference type="RefSeq" id="WP_196988361.1">
    <property type="nucleotide sequence ID" value="NZ_JADWYS010000001.1"/>
</dbReference>
<dbReference type="EMBL" id="JADWYS010000001">
    <property type="protein sequence ID" value="MBG9390632.1"/>
    <property type="molecule type" value="Genomic_DNA"/>
</dbReference>
<dbReference type="InterPro" id="IPR003594">
    <property type="entry name" value="HATPase_dom"/>
</dbReference>
<sequence length="639" mass="70588">MQTHISPTAAVRTEQRFQTLFEQAPFSVQLLSVDGRTLKVNQAWKDLWGAQDGDPLLQFVLAEYNMLEDPQLEAKGVAAPLRRAFAGEAVRLPAILYDPVALGKPGLARWVEATARPIKAPDGSVLEVMLIHEDVTDRLMAERELRASEAQFRTIADAMPQMVWSTLPDGYHDYYNRQWYEFTGMPDGSTDGEAWNGMFHPEDQPRAWALWRHSLESLEPYEIEYRLRHRSGEYRWVLGRALPVRNEEGHVVRWMGTCTDIHEKKQVRDELLAANRRKDDFLAMLAHELRNPLAPISTAAHFLKTAPNDPDKVLRSAEIVERQVRHMTMLVDDLLDVSRVTRGLVELEKAPVAIKAVVIHAIEQVRPLMEARGHRLTTRMPAGEVHVLGDATRLVQVMSNLLTNAAKYTPANGAVSVSMEIGEQVEVRVADRGIGIEPQLLPHVFELFTQGERSPDRSQGGLGLGLALVKSLVELQGGRVTADSAGRGQGSTFTVTLPILADKPEPAAPATAGQGIMNATRPLRVMVVDDNTDAAETLGMLLESLGHHATVIHDPAKALEAAAHAAFDAFVLDIGLPGMDGYALATRLRAHERCGAATFIALTGYGTEDDRRRGSEAGFDHYLVKPADLGELARLLQRP</sequence>
<keyword evidence="14" id="KW-1185">Reference proteome</keyword>
<keyword evidence="6" id="KW-0418">Kinase</keyword>
<dbReference type="PRINTS" id="PR00344">
    <property type="entry name" value="BCTRLSENSOR"/>
</dbReference>
<feature type="domain" description="PAC" evidence="12">
    <location>
        <begin position="221"/>
        <end position="273"/>
    </location>
</feature>
<comment type="catalytic activity">
    <reaction evidence="1">
        <text>ATP + protein L-histidine = ADP + protein N-phospho-L-histidine.</text>
        <dbReference type="EC" id="2.7.13.3"/>
    </reaction>
</comment>
<proteinExistence type="predicted"/>
<evidence type="ECO:0000256" key="2">
    <source>
        <dbReference type="ARBA" id="ARBA00004429"/>
    </source>
</evidence>
<evidence type="ECO:0000313" key="14">
    <source>
        <dbReference type="Proteomes" id="UP000651050"/>
    </source>
</evidence>
<dbReference type="SUPFAM" id="SSF47384">
    <property type="entry name" value="Homodimeric domain of signal transducing histidine kinase"/>
    <property type="match status" value="1"/>
</dbReference>
<dbReference type="FunFam" id="3.30.565.10:FF:000006">
    <property type="entry name" value="Sensor histidine kinase WalK"/>
    <property type="match status" value="1"/>
</dbReference>
<reference evidence="13" key="1">
    <citation type="submission" date="2020-11" db="EMBL/GenBank/DDBJ databases">
        <title>Bacterial whole genome sequence for Caenimonas sp. DR4.4.</title>
        <authorList>
            <person name="Le V."/>
            <person name="Ko S.-R."/>
            <person name="Ahn C.-Y."/>
            <person name="Oh H.-M."/>
        </authorList>
    </citation>
    <scope>NUCLEOTIDE SEQUENCE</scope>
    <source>
        <strain evidence="13">DR4.4</strain>
    </source>
</reference>
<dbReference type="SMART" id="SM00086">
    <property type="entry name" value="PAC"/>
    <property type="match status" value="2"/>
</dbReference>
<dbReference type="InterPro" id="IPR003661">
    <property type="entry name" value="HisK_dim/P_dom"/>
</dbReference>
<feature type="domain" description="Response regulatory" evidence="11">
    <location>
        <begin position="524"/>
        <end position="639"/>
    </location>
</feature>
<dbReference type="InterPro" id="IPR013656">
    <property type="entry name" value="PAS_4"/>
</dbReference>
<dbReference type="GO" id="GO:0009927">
    <property type="term" value="F:histidine phosphotransfer kinase activity"/>
    <property type="evidence" value="ECO:0007669"/>
    <property type="project" value="TreeGrafter"/>
</dbReference>
<evidence type="ECO:0000256" key="8">
    <source>
        <dbReference type="ARBA" id="ARBA00023136"/>
    </source>
</evidence>
<gene>
    <name evidence="13" type="ORF">I5803_21555</name>
</gene>
<evidence type="ECO:0000256" key="5">
    <source>
        <dbReference type="ARBA" id="ARBA00022679"/>
    </source>
</evidence>
<evidence type="ECO:0000256" key="3">
    <source>
        <dbReference type="ARBA" id="ARBA00012438"/>
    </source>
</evidence>
<dbReference type="NCBIfam" id="TIGR00229">
    <property type="entry name" value="sensory_box"/>
    <property type="match status" value="1"/>
</dbReference>
<dbReference type="InterPro" id="IPR005467">
    <property type="entry name" value="His_kinase_dom"/>
</dbReference>
<dbReference type="PROSITE" id="PS50110">
    <property type="entry name" value="RESPONSE_REGULATORY"/>
    <property type="match status" value="1"/>
</dbReference>
<feature type="domain" description="PAC" evidence="12">
    <location>
        <begin position="95"/>
        <end position="147"/>
    </location>
</feature>
<comment type="caution">
    <text evidence="13">The sequence shown here is derived from an EMBL/GenBank/DDBJ whole genome shotgun (WGS) entry which is preliminary data.</text>
</comment>